<sequence length="244" mass="28245">MAKELSEATRQKYDLFVAAYIRCFNATKAAVEAGYKASNAKNQGSNMLTYPYIKEKINVELGRLRQRFADEGNRAFADLLNILSDLDLKLRRHDEAELKINKYENELIKDNNSFSILNRQIEKLARKIKAIDGRKKDSKEMKKTLLIEIEEKQDELFKMQLDLYSKRKQVEIEYSNILKPAQWEKMLSLKADVLQDILDRGGFKPHDKVEHSGHLGIPVNPELTKLTKKELEVIAKQFRDGNTS</sequence>
<feature type="coiled-coil region" evidence="3">
    <location>
        <begin position="86"/>
        <end position="155"/>
    </location>
</feature>
<dbReference type="PANTHER" id="PTHR41328:SF2">
    <property type="entry name" value="TERMINASE SMALL SUBUNIT"/>
    <property type="match status" value="1"/>
</dbReference>
<name>A0AAW9JWP6_CARML</name>
<comment type="caution">
    <text evidence="4">The sequence shown here is derived from an EMBL/GenBank/DDBJ whole genome shotgun (WGS) entry which is preliminary data.</text>
</comment>
<dbReference type="Proteomes" id="UP001290462">
    <property type="component" value="Unassembled WGS sequence"/>
</dbReference>
<keyword evidence="3" id="KW-0175">Coiled coil</keyword>
<reference evidence="4" key="1">
    <citation type="submission" date="2023-08" db="EMBL/GenBank/DDBJ databases">
        <title>Genomic characterization of piscicolin 126 produced by Carnobacterium maltaromaticum CM22 strain isolated from salmon (Salmo salar).</title>
        <authorList>
            <person name="Gonzalez-Gragera E."/>
            <person name="Garcia-Lopez J.D."/>
            <person name="Teso-Perez C."/>
            <person name="Gimenez-Hernandez I."/>
            <person name="Peralta-Sanchez J.M."/>
            <person name="Valdivia E."/>
            <person name="Montalban-Lopez M."/>
            <person name="Martin-Platero A.M."/>
            <person name="Banos A."/>
            <person name="Martinez-Bueno M."/>
        </authorList>
    </citation>
    <scope>NUCLEOTIDE SEQUENCE</scope>
    <source>
        <strain evidence="4">CM22</strain>
    </source>
</reference>
<dbReference type="EMBL" id="JAVBVO010000003">
    <property type="protein sequence ID" value="MDZ5758070.1"/>
    <property type="molecule type" value="Genomic_DNA"/>
</dbReference>
<evidence type="ECO:0000256" key="3">
    <source>
        <dbReference type="SAM" id="Coils"/>
    </source>
</evidence>
<evidence type="ECO:0000256" key="1">
    <source>
        <dbReference type="ARBA" id="ARBA00022612"/>
    </source>
</evidence>
<evidence type="ECO:0000313" key="4">
    <source>
        <dbReference type="EMBL" id="MDZ5758070.1"/>
    </source>
</evidence>
<dbReference type="InterPro" id="IPR038713">
    <property type="entry name" value="Terminase_Gp1_N_sf"/>
</dbReference>
<organism evidence="4 5">
    <name type="scientific">Carnobacterium maltaromaticum</name>
    <name type="common">Carnobacterium piscicola</name>
    <dbReference type="NCBI Taxonomy" id="2751"/>
    <lineage>
        <taxon>Bacteria</taxon>
        <taxon>Bacillati</taxon>
        <taxon>Bacillota</taxon>
        <taxon>Bacilli</taxon>
        <taxon>Lactobacillales</taxon>
        <taxon>Carnobacteriaceae</taxon>
        <taxon>Carnobacterium</taxon>
    </lineage>
</organism>
<dbReference type="AlphaFoldDB" id="A0AAW9JWP6"/>
<accession>A0AAW9JWP6</accession>
<evidence type="ECO:0000313" key="5">
    <source>
        <dbReference type="Proteomes" id="UP001290462"/>
    </source>
</evidence>
<dbReference type="RefSeq" id="WP_322808647.1">
    <property type="nucleotide sequence ID" value="NZ_JAVBVO010000003.1"/>
</dbReference>
<dbReference type="PANTHER" id="PTHR41328">
    <property type="entry name" value="TERMINASE SMALL SUBUNIT-RELATED"/>
    <property type="match status" value="1"/>
</dbReference>
<proteinExistence type="predicted"/>
<keyword evidence="1" id="KW-1188">Viral release from host cell</keyword>
<dbReference type="InterPro" id="IPR005335">
    <property type="entry name" value="Terminase_ssu"/>
</dbReference>
<dbReference type="Gene3D" id="1.10.10.1400">
    <property type="entry name" value="Terminase, small subunit, N-terminal DNA-binding domain, HTH motif"/>
    <property type="match status" value="1"/>
</dbReference>
<evidence type="ECO:0000256" key="2">
    <source>
        <dbReference type="ARBA" id="ARBA00023219"/>
    </source>
</evidence>
<protein>
    <submittedName>
        <fullName evidence="4">Terminase small subunit</fullName>
    </submittedName>
</protein>
<dbReference type="Pfam" id="PF03592">
    <property type="entry name" value="Terminase_2"/>
    <property type="match status" value="1"/>
</dbReference>
<dbReference type="InterPro" id="IPR052404">
    <property type="entry name" value="SPP1-like_terminase"/>
</dbReference>
<gene>
    <name evidence="4" type="ORF">RAK27_05305</name>
</gene>
<dbReference type="GO" id="GO:0051276">
    <property type="term" value="P:chromosome organization"/>
    <property type="evidence" value="ECO:0007669"/>
    <property type="project" value="InterPro"/>
</dbReference>
<keyword evidence="2" id="KW-0231">Viral genome packaging</keyword>